<name>F7NKI6_9FIRM</name>
<sequence length="311" mass="33878">MNQFVPVYVFLVMATFLWGVQPVIVKTLLTELSPLWITFCRYLGISVILLAILFFSNGKAAVPPARHFRVLALMGITGITLNNVLQFSGLKFSTAMHCSLVSATTPALTAVISAIFLREKISRIQWTGIMISFFGVTFLVAHGSIDAILHLSFNYGDILFLGSQICWAVYSILGRSVMRELSPVTVTAWAGLAGTVATGPLLFWDGGHGVSRMTSTGVLSLLYMVIGGGILAMTWWNSGVKTLGPTKAAIFINIMPLVGMTFAVSFLGEHLGWREILGGLSIISGVCLMTQSDHLSDWFKNLKRVESSVRH</sequence>
<feature type="transmembrane region" description="Helical" evidence="7">
    <location>
        <begin position="248"/>
        <end position="267"/>
    </location>
</feature>
<feature type="transmembrane region" description="Helical" evidence="7">
    <location>
        <begin position="155"/>
        <end position="173"/>
    </location>
</feature>
<feature type="transmembrane region" description="Helical" evidence="7">
    <location>
        <begin position="185"/>
        <end position="204"/>
    </location>
</feature>
<protein>
    <submittedName>
        <fullName evidence="9">Putative transport protein</fullName>
    </submittedName>
</protein>
<keyword evidence="6 7" id="KW-0472">Membrane</keyword>
<evidence type="ECO:0000256" key="6">
    <source>
        <dbReference type="ARBA" id="ARBA00023136"/>
    </source>
</evidence>
<keyword evidence="5 7" id="KW-1133">Transmembrane helix</keyword>
<dbReference type="Pfam" id="PF00892">
    <property type="entry name" value="EamA"/>
    <property type="match status" value="2"/>
</dbReference>
<feature type="domain" description="EamA" evidence="8">
    <location>
        <begin position="155"/>
        <end position="290"/>
    </location>
</feature>
<feature type="transmembrane region" description="Helical" evidence="7">
    <location>
        <begin position="35"/>
        <end position="56"/>
    </location>
</feature>
<evidence type="ECO:0000256" key="1">
    <source>
        <dbReference type="ARBA" id="ARBA00004651"/>
    </source>
</evidence>
<evidence type="ECO:0000256" key="5">
    <source>
        <dbReference type="ARBA" id="ARBA00022989"/>
    </source>
</evidence>
<feature type="transmembrane region" description="Helical" evidence="7">
    <location>
        <begin position="129"/>
        <end position="149"/>
    </location>
</feature>
<dbReference type="InterPro" id="IPR000620">
    <property type="entry name" value="EamA_dom"/>
</dbReference>
<keyword evidence="10" id="KW-1185">Reference proteome</keyword>
<feature type="transmembrane region" description="Helical" evidence="7">
    <location>
        <begin position="68"/>
        <end position="88"/>
    </location>
</feature>
<dbReference type="EMBL" id="AFGF01000115">
    <property type="protein sequence ID" value="EGO63438.1"/>
    <property type="molecule type" value="Genomic_DNA"/>
</dbReference>
<comment type="caution">
    <text evidence="9">The sequence shown here is derived from an EMBL/GenBank/DDBJ whole genome shotgun (WGS) entry which is preliminary data.</text>
</comment>
<comment type="subcellular location">
    <subcellularLocation>
        <location evidence="1">Cell membrane</location>
        <topology evidence="1">Multi-pass membrane protein</topology>
    </subcellularLocation>
</comment>
<dbReference type="STRING" id="1009370.ALO_13000"/>
<dbReference type="InterPro" id="IPR037185">
    <property type="entry name" value="EmrE-like"/>
</dbReference>
<proteinExistence type="inferred from homology"/>
<evidence type="ECO:0000256" key="4">
    <source>
        <dbReference type="ARBA" id="ARBA00022692"/>
    </source>
</evidence>
<feature type="domain" description="EamA" evidence="8">
    <location>
        <begin position="8"/>
        <end position="140"/>
    </location>
</feature>
<comment type="similarity">
    <text evidence="2">Belongs to the EamA transporter family.</text>
</comment>
<feature type="transmembrane region" description="Helical" evidence="7">
    <location>
        <begin position="94"/>
        <end position="117"/>
    </location>
</feature>
<feature type="transmembrane region" description="Helical" evidence="7">
    <location>
        <begin position="7"/>
        <end position="29"/>
    </location>
</feature>
<organism evidence="9 10">
    <name type="scientific">Acetonema longum DSM 6540</name>
    <dbReference type="NCBI Taxonomy" id="1009370"/>
    <lineage>
        <taxon>Bacteria</taxon>
        <taxon>Bacillati</taxon>
        <taxon>Bacillota</taxon>
        <taxon>Negativicutes</taxon>
        <taxon>Acetonemataceae</taxon>
        <taxon>Acetonema</taxon>
    </lineage>
</organism>
<keyword evidence="4 7" id="KW-0812">Transmembrane</keyword>
<dbReference type="GO" id="GO:0005886">
    <property type="term" value="C:plasma membrane"/>
    <property type="evidence" value="ECO:0007669"/>
    <property type="project" value="UniProtKB-SubCell"/>
</dbReference>
<dbReference type="eggNOG" id="COG0697">
    <property type="taxonomic scope" value="Bacteria"/>
</dbReference>
<dbReference type="AlphaFoldDB" id="F7NKI6"/>
<dbReference type="SUPFAM" id="SSF103481">
    <property type="entry name" value="Multidrug resistance efflux transporter EmrE"/>
    <property type="match status" value="2"/>
</dbReference>
<dbReference type="InterPro" id="IPR050638">
    <property type="entry name" value="AA-Vitamin_Transporters"/>
</dbReference>
<evidence type="ECO:0000259" key="8">
    <source>
        <dbReference type="Pfam" id="PF00892"/>
    </source>
</evidence>
<evidence type="ECO:0000256" key="2">
    <source>
        <dbReference type="ARBA" id="ARBA00007362"/>
    </source>
</evidence>
<dbReference type="PANTHER" id="PTHR32322">
    <property type="entry name" value="INNER MEMBRANE TRANSPORTER"/>
    <property type="match status" value="1"/>
</dbReference>
<dbReference type="Proteomes" id="UP000003240">
    <property type="component" value="Unassembled WGS sequence"/>
</dbReference>
<evidence type="ECO:0000256" key="7">
    <source>
        <dbReference type="SAM" id="Phobius"/>
    </source>
</evidence>
<gene>
    <name evidence="9" type="ORF">ALO_13000</name>
</gene>
<evidence type="ECO:0000313" key="9">
    <source>
        <dbReference type="EMBL" id="EGO63438.1"/>
    </source>
</evidence>
<evidence type="ECO:0000313" key="10">
    <source>
        <dbReference type="Proteomes" id="UP000003240"/>
    </source>
</evidence>
<evidence type="ECO:0000256" key="3">
    <source>
        <dbReference type="ARBA" id="ARBA00022475"/>
    </source>
</evidence>
<dbReference type="RefSeq" id="WP_004096390.1">
    <property type="nucleotide sequence ID" value="NZ_AFGF01000115.1"/>
</dbReference>
<accession>F7NKI6</accession>
<feature type="transmembrane region" description="Helical" evidence="7">
    <location>
        <begin position="216"/>
        <end position="236"/>
    </location>
</feature>
<dbReference type="PANTHER" id="PTHR32322:SF18">
    <property type="entry name" value="S-ADENOSYLMETHIONINE_S-ADENOSYLHOMOCYSTEINE TRANSPORTER"/>
    <property type="match status" value="1"/>
</dbReference>
<reference evidence="9 10" key="1">
    <citation type="journal article" date="2011" name="EMBO J.">
        <title>Structural diversity of bacterial flagellar motors.</title>
        <authorList>
            <person name="Chen S."/>
            <person name="Beeby M."/>
            <person name="Murphy G.E."/>
            <person name="Leadbetter J.R."/>
            <person name="Hendrixson D.R."/>
            <person name="Briegel A."/>
            <person name="Li Z."/>
            <person name="Shi J."/>
            <person name="Tocheva E.I."/>
            <person name="Muller A."/>
            <person name="Dobro M.J."/>
            <person name="Jensen G.J."/>
        </authorList>
    </citation>
    <scope>NUCLEOTIDE SEQUENCE [LARGE SCALE GENOMIC DNA]</scope>
    <source>
        <strain evidence="9 10">DSM 6540</strain>
    </source>
</reference>
<keyword evidence="3" id="KW-1003">Cell membrane</keyword>